<comment type="similarity">
    <text evidence="1">Belongs to the NAD(P)H dehydrogenase (quinone) family.</text>
</comment>
<dbReference type="SUPFAM" id="SSF52218">
    <property type="entry name" value="Flavoproteins"/>
    <property type="match status" value="1"/>
</dbReference>
<dbReference type="Pfam" id="PF02525">
    <property type="entry name" value="Flavodoxin_2"/>
    <property type="match status" value="1"/>
</dbReference>
<evidence type="ECO:0000256" key="2">
    <source>
        <dbReference type="ARBA" id="ARBA00023002"/>
    </source>
</evidence>
<accession>A0A1I1ZH31</accession>
<evidence type="ECO:0000313" key="4">
    <source>
        <dbReference type="EMBL" id="SFE29640.1"/>
    </source>
</evidence>
<dbReference type="EMBL" id="FONV01000001">
    <property type="protein sequence ID" value="SFE29640.1"/>
    <property type="molecule type" value="Genomic_DNA"/>
</dbReference>
<dbReference type="InterPro" id="IPR003680">
    <property type="entry name" value="Flavodoxin_fold"/>
</dbReference>
<protein>
    <submittedName>
        <fullName evidence="4">NAD(P)H dehydrogenase (Quinone)</fullName>
    </submittedName>
</protein>
<reference evidence="4 5" key="1">
    <citation type="submission" date="2016-10" db="EMBL/GenBank/DDBJ databases">
        <authorList>
            <person name="de Groot N.N."/>
        </authorList>
    </citation>
    <scope>NUCLEOTIDE SEQUENCE [LARGE SCALE GENOMIC DNA]</scope>
    <source>
        <strain evidence="4 5">DSM 43019</strain>
    </source>
</reference>
<dbReference type="InterPro" id="IPR029039">
    <property type="entry name" value="Flavoprotein-like_sf"/>
</dbReference>
<feature type="domain" description="Flavodoxin-like fold" evidence="3">
    <location>
        <begin position="4"/>
        <end position="142"/>
    </location>
</feature>
<proteinExistence type="inferred from homology"/>
<sequence>MVSRVHVVYAHPSPDSFTREVLDSFRSALPAYTLTDLYDVGFPAVMSAAEHTRKPTDPLPADVAAEQERLEAADVWAFVYPVWWADCPAILKGWFDRVWTVGWAYQPMRLRPARRAIVLCTAGYTVEELEVRGHHQAMRAVMLDDRIGARAETSEFVVLGGSATAGADWPALKARHLERAAELGRSVQQESDAIGRIVRERPGRG</sequence>
<keyword evidence="2" id="KW-0560">Oxidoreductase</keyword>
<dbReference type="GO" id="GO:0005829">
    <property type="term" value="C:cytosol"/>
    <property type="evidence" value="ECO:0007669"/>
    <property type="project" value="TreeGrafter"/>
</dbReference>
<dbReference type="PANTHER" id="PTHR10204:SF34">
    <property type="entry name" value="NAD(P)H DEHYDROGENASE [QUINONE] 1 ISOFORM 1"/>
    <property type="match status" value="1"/>
</dbReference>
<dbReference type="PANTHER" id="PTHR10204">
    <property type="entry name" value="NAD P H OXIDOREDUCTASE-RELATED"/>
    <property type="match status" value="1"/>
</dbReference>
<dbReference type="STRING" id="35752.SAMN05421541_10139"/>
<evidence type="ECO:0000313" key="5">
    <source>
        <dbReference type="Proteomes" id="UP000199645"/>
    </source>
</evidence>
<dbReference type="Gene3D" id="3.40.50.360">
    <property type="match status" value="1"/>
</dbReference>
<dbReference type="AlphaFoldDB" id="A0A1I1ZH31"/>
<evidence type="ECO:0000256" key="1">
    <source>
        <dbReference type="ARBA" id="ARBA00006252"/>
    </source>
</evidence>
<gene>
    <name evidence="4" type="ORF">SAMN05421541_10139</name>
</gene>
<organism evidence="4 5">
    <name type="scientific">Actinoplanes philippinensis</name>
    <dbReference type="NCBI Taxonomy" id="35752"/>
    <lineage>
        <taxon>Bacteria</taxon>
        <taxon>Bacillati</taxon>
        <taxon>Actinomycetota</taxon>
        <taxon>Actinomycetes</taxon>
        <taxon>Micromonosporales</taxon>
        <taxon>Micromonosporaceae</taxon>
        <taxon>Actinoplanes</taxon>
    </lineage>
</organism>
<keyword evidence="5" id="KW-1185">Reference proteome</keyword>
<evidence type="ECO:0000259" key="3">
    <source>
        <dbReference type="Pfam" id="PF02525"/>
    </source>
</evidence>
<dbReference type="GO" id="GO:0003955">
    <property type="term" value="F:NAD(P)H dehydrogenase (quinone) activity"/>
    <property type="evidence" value="ECO:0007669"/>
    <property type="project" value="TreeGrafter"/>
</dbReference>
<dbReference type="Proteomes" id="UP000199645">
    <property type="component" value="Unassembled WGS sequence"/>
</dbReference>
<dbReference type="InterPro" id="IPR051545">
    <property type="entry name" value="NAD(P)H_dehydrogenase_qn"/>
</dbReference>
<name>A0A1I1ZH31_9ACTN</name>